<evidence type="ECO:0000256" key="5">
    <source>
        <dbReference type="ARBA" id="ARBA00023242"/>
    </source>
</evidence>
<protein>
    <submittedName>
        <fullName evidence="7">Transcriptional adaptor 3 (NGG1 homolog, yeast)-like</fullName>
    </submittedName>
</protein>
<comment type="subcellular location">
    <subcellularLocation>
        <location evidence="1">Nucleus</location>
    </subcellularLocation>
</comment>
<dbReference type="PANTHER" id="PTHR13556">
    <property type="entry name" value="TRANSCRIPTIONAL ADAPTER 3-RELATED"/>
    <property type="match status" value="1"/>
</dbReference>
<accession>A0A8C4RA70</accession>
<keyword evidence="3" id="KW-0805">Transcription regulation</keyword>
<feature type="compositionally biased region" description="Basic and acidic residues" evidence="6">
    <location>
        <begin position="74"/>
        <end position="85"/>
    </location>
</feature>
<feature type="region of interest" description="Disordered" evidence="6">
    <location>
        <begin position="283"/>
        <end position="315"/>
    </location>
</feature>
<dbReference type="Pfam" id="PF10198">
    <property type="entry name" value="Ada3"/>
    <property type="match status" value="1"/>
</dbReference>
<reference evidence="7" key="1">
    <citation type="submission" date="2025-08" db="UniProtKB">
        <authorList>
            <consortium name="Ensembl"/>
        </authorList>
    </citation>
    <scope>IDENTIFICATION</scope>
</reference>
<dbReference type="OMA" id="TPNKFWA"/>
<dbReference type="AlphaFoldDB" id="A0A8C4RA70"/>
<dbReference type="GO" id="GO:0006357">
    <property type="term" value="P:regulation of transcription by RNA polymerase II"/>
    <property type="evidence" value="ECO:0007669"/>
    <property type="project" value="TreeGrafter"/>
</dbReference>
<feature type="compositionally biased region" description="Gly residues" evidence="6">
    <location>
        <begin position="120"/>
        <end position="130"/>
    </location>
</feature>
<proteinExistence type="inferred from homology"/>
<feature type="region of interest" description="Disordered" evidence="6">
    <location>
        <begin position="73"/>
        <end position="165"/>
    </location>
</feature>
<dbReference type="Ensembl" id="ENSEBUT00000027721.1">
    <property type="protein sequence ID" value="ENSEBUP00000027145.1"/>
    <property type="gene ID" value="ENSEBUG00000016666.1"/>
</dbReference>
<evidence type="ECO:0000256" key="4">
    <source>
        <dbReference type="ARBA" id="ARBA00023163"/>
    </source>
</evidence>
<evidence type="ECO:0000256" key="1">
    <source>
        <dbReference type="ARBA" id="ARBA00004123"/>
    </source>
</evidence>
<reference evidence="7" key="2">
    <citation type="submission" date="2025-09" db="UniProtKB">
        <authorList>
            <consortium name="Ensembl"/>
        </authorList>
    </citation>
    <scope>IDENTIFICATION</scope>
</reference>
<feature type="region of interest" description="Disordered" evidence="6">
    <location>
        <begin position="218"/>
        <end position="268"/>
    </location>
</feature>
<keyword evidence="8" id="KW-1185">Reference proteome</keyword>
<evidence type="ECO:0000256" key="6">
    <source>
        <dbReference type="SAM" id="MobiDB-lite"/>
    </source>
</evidence>
<keyword evidence="5" id="KW-0539">Nucleus</keyword>
<name>A0A8C4RA70_EPTBU</name>
<dbReference type="InterPro" id="IPR019340">
    <property type="entry name" value="Histone_AcTrfase_su3"/>
</dbReference>
<organism evidence="7 8">
    <name type="scientific">Eptatretus burgeri</name>
    <name type="common">Inshore hagfish</name>
    <dbReference type="NCBI Taxonomy" id="7764"/>
    <lineage>
        <taxon>Eukaryota</taxon>
        <taxon>Metazoa</taxon>
        <taxon>Chordata</taxon>
        <taxon>Craniata</taxon>
        <taxon>Vertebrata</taxon>
        <taxon>Cyclostomata</taxon>
        <taxon>Myxini</taxon>
        <taxon>Myxiniformes</taxon>
        <taxon>Myxinidae</taxon>
        <taxon>Eptatretinae</taxon>
        <taxon>Eptatretus</taxon>
    </lineage>
</organism>
<dbReference type="GeneTree" id="ENSGT00390000008947"/>
<evidence type="ECO:0000256" key="2">
    <source>
        <dbReference type="ARBA" id="ARBA00005330"/>
    </source>
</evidence>
<dbReference type="GO" id="GO:0005634">
    <property type="term" value="C:nucleus"/>
    <property type="evidence" value="ECO:0007669"/>
    <property type="project" value="UniProtKB-SubCell"/>
</dbReference>
<dbReference type="PANTHER" id="PTHR13556:SF2">
    <property type="entry name" value="TRANSCRIPTIONAL ADAPTER 3"/>
    <property type="match status" value="1"/>
</dbReference>
<evidence type="ECO:0000313" key="7">
    <source>
        <dbReference type="Ensembl" id="ENSEBUP00000027145.1"/>
    </source>
</evidence>
<evidence type="ECO:0000313" key="8">
    <source>
        <dbReference type="Proteomes" id="UP000694388"/>
    </source>
</evidence>
<dbReference type="GO" id="GO:0000124">
    <property type="term" value="C:SAGA complex"/>
    <property type="evidence" value="ECO:0007669"/>
    <property type="project" value="TreeGrafter"/>
</dbReference>
<dbReference type="GO" id="GO:0003713">
    <property type="term" value="F:transcription coactivator activity"/>
    <property type="evidence" value="ECO:0007669"/>
    <property type="project" value="TreeGrafter"/>
</dbReference>
<dbReference type="Proteomes" id="UP000694388">
    <property type="component" value="Unplaced"/>
</dbReference>
<evidence type="ECO:0000256" key="3">
    <source>
        <dbReference type="ARBA" id="ARBA00023015"/>
    </source>
</evidence>
<sequence>MGEPRECPLQFHDFRPVEHARQCPRFTAILSRSTDEGIGAGELDTLQLELETLLAAASRRLRVLEAETQVLTDWQDRKGDKKFGKLAEPGIGATAGPSKLVTPSGSKPKKGKSEGKGAHGHGAGGSGHGPGRPKTKLPPPKITEYEFPEESTDTPRAPKNDTPSRFWASVEPYCADITPEDIRQLEEIFNSTEDDSEYYKVPPLGRHYSLRWAQEDLQEEHKEGNRAAAVGSKKGVQGNPAEVESMLRRGEGGSGSAETGEDGCPFGPLTQRLVQALVEENIISPMDESPMPDPVTKAGGDEISATSPRSHGKPFSVSHARLLEQRVREELQAQGLLLGDGCRGEEAEDEVLAELKRRQAELRALVTQNSARKQELLRLAREEMQKQEVRRSVRAKDVEVLEVYRRIMQARQKKRTPSKKERDAAWRILRERENLLKQLDS</sequence>
<keyword evidence="4" id="KW-0804">Transcription</keyword>
<comment type="similarity">
    <text evidence="2">Belongs to the NGG1 family.</text>
</comment>